<reference evidence="11" key="1">
    <citation type="submission" date="2022-03" db="EMBL/GenBank/DDBJ databases">
        <title>Aurantimonas Liuensis sp. Nov., isolated from the hadal seawater of the Mariana Trench.</title>
        <authorList>
            <person name="Liu R."/>
        </authorList>
    </citation>
    <scope>NUCLEOTIDE SEQUENCE</scope>
    <source>
        <strain evidence="11">LRZ36</strain>
    </source>
</reference>
<evidence type="ECO:0000256" key="3">
    <source>
        <dbReference type="ARBA" id="ARBA00022692"/>
    </source>
</evidence>
<keyword evidence="3 8" id="KW-0812">Transmembrane</keyword>
<feature type="coiled-coil region" evidence="6">
    <location>
        <begin position="203"/>
        <end position="230"/>
    </location>
</feature>
<accession>A0A9X2H4P1</accession>
<dbReference type="InterPro" id="IPR032807">
    <property type="entry name" value="GNVR"/>
</dbReference>
<feature type="domain" description="Tyrosine-protein kinase G-rich" evidence="10">
    <location>
        <begin position="382"/>
        <end position="455"/>
    </location>
</feature>
<feature type="compositionally biased region" description="Basic and acidic residues" evidence="7">
    <location>
        <begin position="607"/>
        <end position="627"/>
    </location>
</feature>
<feature type="compositionally biased region" description="Basic and acidic residues" evidence="7">
    <location>
        <begin position="572"/>
        <end position="586"/>
    </location>
</feature>
<sequence>MAGERSGQTSLIDPIYVFRRVWASKSLIALTTFLGIALAILLALSTPKLYTADTQILVDPRDIKVVQNEVTPNGLPNEATLALIESQIAVVYSNNVLNRVIDEAGLESDPEFNGTGETLFGSIFPNLVSFLRQDDVESGRQRLVTLKNLRKAMTVTRDAKSFIINLAVETRDPEKSAELSRLIGATFIDQLGRVQSQTARRASDALSSRLAELRQSVADAERAVEEYKTENRLVGVGGRLVDDDYILRTNDQLARSRGEMAALRVRAEQMKNVSIDDVVKGSFPEELTSEALTRLRNTYSELAQQAAVLSTTLGPRHPQRLASQEALASARNAIRAELNRIVAAAQTDLTRAEQTDRDLTEQITALKTKQLATSESFVKLRELEREVEASRAVYEAFLLRARETGEQESLNTANVHVISEATPPLEPSSLARRTMVLLGAVLGFLAGVGIAVLRATVLFFQEGRPFDRIASDSAPVAVGFEGAGYRGRAAYAPGFYQTAGLYSAAPLGIGAGREAGDADAVAAGEAAQADTAGIRPAVYAETGELRRPSDEAGEPSRNQPESDNPVGTSPVDGERLASEEDADPKPSVDLPDSPDGGAESASADDVAQTREELRQKIRAIAAERPEIGDQDNELGQDDAEVERLQLDIAAVKRHIAEIRERRQVH</sequence>
<evidence type="ECO:0000256" key="8">
    <source>
        <dbReference type="SAM" id="Phobius"/>
    </source>
</evidence>
<evidence type="ECO:0000313" key="11">
    <source>
        <dbReference type="EMBL" id="MCP3053720.1"/>
    </source>
</evidence>
<keyword evidence="2" id="KW-1003">Cell membrane</keyword>
<comment type="subcellular location">
    <subcellularLocation>
        <location evidence="1">Cell membrane</location>
        <topology evidence="1">Multi-pass membrane protein</topology>
    </subcellularLocation>
</comment>
<organism evidence="11 12">
    <name type="scientific">Aurantimonas marianensis</name>
    <dbReference type="NCBI Taxonomy" id="2920428"/>
    <lineage>
        <taxon>Bacteria</taxon>
        <taxon>Pseudomonadati</taxon>
        <taxon>Pseudomonadota</taxon>
        <taxon>Alphaproteobacteria</taxon>
        <taxon>Hyphomicrobiales</taxon>
        <taxon>Aurantimonadaceae</taxon>
        <taxon>Aurantimonas</taxon>
    </lineage>
</organism>
<keyword evidence="4 8" id="KW-1133">Transmembrane helix</keyword>
<feature type="coiled-coil region" evidence="6">
    <location>
        <begin position="335"/>
        <end position="400"/>
    </location>
</feature>
<dbReference type="PANTHER" id="PTHR32309">
    <property type="entry name" value="TYROSINE-PROTEIN KINASE"/>
    <property type="match status" value="1"/>
</dbReference>
<evidence type="ECO:0000313" key="12">
    <source>
        <dbReference type="Proteomes" id="UP001155220"/>
    </source>
</evidence>
<evidence type="ECO:0000256" key="7">
    <source>
        <dbReference type="SAM" id="MobiDB-lite"/>
    </source>
</evidence>
<evidence type="ECO:0000259" key="9">
    <source>
        <dbReference type="Pfam" id="PF02706"/>
    </source>
</evidence>
<dbReference type="GO" id="GO:0005886">
    <property type="term" value="C:plasma membrane"/>
    <property type="evidence" value="ECO:0007669"/>
    <property type="project" value="UniProtKB-SubCell"/>
</dbReference>
<gene>
    <name evidence="11" type="ORF">MJ956_00980</name>
</gene>
<feature type="domain" description="Polysaccharide chain length determinant N-terminal" evidence="9">
    <location>
        <begin position="15"/>
        <end position="103"/>
    </location>
</feature>
<dbReference type="PANTHER" id="PTHR32309:SF13">
    <property type="entry name" value="FERRIC ENTEROBACTIN TRANSPORT PROTEIN FEPE"/>
    <property type="match status" value="1"/>
</dbReference>
<evidence type="ECO:0000256" key="4">
    <source>
        <dbReference type="ARBA" id="ARBA00022989"/>
    </source>
</evidence>
<dbReference type="Proteomes" id="UP001155220">
    <property type="component" value="Unassembled WGS sequence"/>
</dbReference>
<dbReference type="EMBL" id="JALHBS010000007">
    <property type="protein sequence ID" value="MCP3053720.1"/>
    <property type="molecule type" value="Genomic_DNA"/>
</dbReference>
<dbReference type="Pfam" id="PF02706">
    <property type="entry name" value="Wzz"/>
    <property type="match status" value="1"/>
</dbReference>
<keyword evidence="6" id="KW-0175">Coiled coil</keyword>
<feature type="transmembrane region" description="Helical" evidence="8">
    <location>
        <begin position="435"/>
        <end position="460"/>
    </location>
</feature>
<dbReference type="InterPro" id="IPR050445">
    <property type="entry name" value="Bact_polysacc_biosynth/exp"/>
</dbReference>
<evidence type="ECO:0000259" key="10">
    <source>
        <dbReference type="Pfam" id="PF13807"/>
    </source>
</evidence>
<keyword evidence="12" id="KW-1185">Reference proteome</keyword>
<evidence type="ECO:0000256" key="1">
    <source>
        <dbReference type="ARBA" id="ARBA00004651"/>
    </source>
</evidence>
<feature type="transmembrane region" description="Helical" evidence="8">
    <location>
        <begin position="27"/>
        <end position="45"/>
    </location>
</feature>
<dbReference type="Pfam" id="PF13807">
    <property type="entry name" value="GNVR"/>
    <property type="match status" value="1"/>
</dbReference>
<protein>
    <submittedName>
        <fullName evidence="11">GumC family protein</fullName>
    </submittedName>
</protein>
<dbReference type="InterPro" id="IPR003856">
    <property type="entry name" value="LPS_length_determ_N"/>
</dbReference>
<evidence type="ECO:0000256" key="2">
    <source>
        <dbReference type="ARBA" id="ARBA00022475"/>
    </source>
</evidence>
<proteinExistence type="predicted"/>
<dbReference type="RefSeq" id="WP_253962615.1">
    <property type="nucleotide sequence ID" value="NZ_JALHBS010000007.1"/>
</dbReference>
<dbReference type="GO" id="GO:0004713">
    <property type="term" value="F:protein tyrosine kinase activity"/>
    <property type="evidence" value="ECO:0007669"/>
    <property type="project" value="TreeGrafter"/>
</dbReference>
<comment type="caution">
    <text evidence="11">The sequence shown here is derived from an EMBL/GenBank/DDBJ whole genome shotgun (WGS) entry which is preliminary data.</text>
</comment>
<evidence type="ECO:0000256" key="6">
    <source>
        <dbReference type="SAM" id="Coils"/>
    </source>
</evidence>
<keyword evidence="5 8" id="KW-0472">Membrane</keyword>
<feature type="compositionally biased region" description="Polar residues" evidence="7">
    <location>
        <begin position="556"/>
        <end position="567"/>
    </location>
</feature>
<feature type="region of interest" description="Disordered" evidence="7">
    <location>
        <begin position="544"/>
        <end position="636"/>
    </location>
</feature>
<evidence type="ECO:0000256" key="5">
    <source>
        <dbReference type="ARBA" id="ARBA00023136"/>
    </source>
</evidence>
<dbReference type="AlphaFoldDB" id="A0A9X2H4P1"/>
<name>A0A9X2H4P1_9HYPH</name>